<dbReference type="SMART" id="SM00347">
    <property type="entry name" value="HTH_MARR"/>
    <property type="match status" value="1"/>
</dbReference>
<accession>A0A853F0Y4</accession>
<dbReference type="InterPro" id="IPR000835">
    <property type="entry name" value="HTH_MarR-typ"/>
</dbReference>
<dbReference type="SUPFAM" id="SSF46785">
    <property type="entry name" value="Winged helix' DNA-binding domain"/>
    <property type="match status" value="1"/>
</dbReference>
<dbReference type="InterPro" id="IPR036388">
    <property type="entry name" value="WH-like_DNA-bd_sf"/>
</dbReference>
<protein>
    <submittedName>
        <fullName evidence="2">Winged helix-turn-helix transcriptional regulator</fullName>
    </submittedName>
</protein>
<evidence type="ECO:0000313" key="2">
    <source>
        <dbReference type="EMBL" id="NYS95153.1"/>
    </source>
</evidence>
<evidence type="ECO:0000259" key="1">
    <source>
        <dbReference type="PROSITE" id="PS50995"/>
    </source>
</evidence>
<dbReference type="Pfam" id="PF12802">
    <property type="entry name" value="MarR_2"/>
    <property type="match status" value="1"/>
</dbReference>
<gene>
    <name evidence="2" type="ORF">HZZ10_16675</name>
</gene>
<dbReference type="InterPro" id="IPR039422">
    <property type="entry name" value="MarR/SlyA-like"/>
</dbReference>
<dbReference type="AlphaFoldDB" id="A0A853F0Y4"/>
<dbReference type="PRINTS" id="PR00598">
    <property type="entry name" value="HTHMARR"/>
</dbReference>
<comment type="caution">
    <text evidence="2">The sequence shown here is derived from an EMBL/GenBank/DDBJ whole genome shotgun (WGS) entry which is preliminary data.</text>
</comment>
<organism evidence="2 3">
    <name type="scientific">Sanguibacter inulinus</name>
    <dbReference type="NCBI Taxonomy" id="60922"/>
    <lineage>
        <taxon>Bacteria</taxon>
        <taxon>Bacillati</taxon>
        <taxon>Actinomycetota</taxon>
        <taxon>Actinomycetes</taxon>
        <taxon>Micrococcales</taxon>
        <taxon>Sanguibacteraceae</taxon>
        <taxon>Sanguibacter</taxon>
    </lineage>
</organism>
<dbReference type="Proteomes" id="UP000561011">
    <property type="component" value="Unassembled WGS sequence"/>
</dbReference>
<dbReference type="EMBL" id="JACBYE010000058">
    <property type="protein sequence ID" value="NYS95153.1"/>
    <property type="molecule type" value="Genomic_DNA"/>
</dbReference>
<reference evidence="2 3" key="1">
    <citation type="submission" date="2020-07" db="EMBL/GenBank/DDBJ databases">
        <title>MOT database genomes.</title>
        <authorList>
            <person name="Joseph S."/>
            <person name="Aduse-Opoku J."/>
            <person name="Hashim A."/>
            <person name="Wade W."/>
            <person name="Curtis M."/>
        </authorList>
    </citation>
    <scope>NUCLEOTIDE SEQUENCE [LARGE SCALE GENOMIC DNA]</scope>
    <source>
        <strain evidence="2 3">DSM 100099</strain>
    </source>
</reference>
<dbReference type="PANTHER" id="PTHR33164:SF43">
    <property type="entry name" value="HTH-TYPE TRANSCRIPTIONAL REPRESSOR YETL"/>
    <property type="match status" value="1"/>
</dbReference>
<dbReference type="PROSITE" id="PS50995">
    <property type="entry name" value="HTH_MARR_2"/>
    <property type="match status" value="1"/>
</dbReference>
<dbReference type="GO" id="GO:0003700">
    <property type="term" value="F:DNA-binding transcription factor activity"/>
    <property type="evidence" value="ECO:0007669"/>
    <property type="project" value="InterPro"/>
</dbReference>
<keyword evidence="3" id="KW-1185">Reference proteome</keyword>
<dbReference type="GO" id="GO:0006950">
    <property type="term" value="P:response to stress"/>
    <property type="evidence" value="ECO:0007669"/>
    <property type="project" value="TreeGrafter"/>
</dbReference>
<feature type="domain" description="HTH marR-type" evidence="1">
    <location>
        <begin position="11"/>
        <end position="147"/>
    </location>
</feature>
<dbReference type="InterPro" id="IPR036390">
    <property type="entry name" value="WH_DNA-bd_sf"/>
</dbReference>
<dbReference type="Gene3D" id="1.10.10.10">
    <property type="entry name" value="Winged helix-like DNA-binding domain superfamily/Winged helix DNA-binding domain"/>
    <property type="match status" value="1"/>
</dbReference>
<evidence type="ECO:0000313" key="3">
    <source>
        <dbReference type="Proteomes" id="UP000561011"/>
    </source>
</evidence>
<dbReference type="PANTHER" id="PTHR33164">
    <property type="entry name" value="TRANSCRIPTIONAL REGULATOR, MARR FAMILY"/>
    <property type="match status" value="1"/>
</dbReference>
<proteinExistence type="predicted"/>
<name>A0A853F0Y4_9MICO</name>
<sequence length="157" mass="16734">MTARQAATDPRILVFGRLLGAANRLEYILGRSLEESVGLDHTLFELLLVVGRAGGAGVPVRDIAEARVLTSGGATRLVQRGVARGLVERRVSPDDRRVQLVGLTAEGERLLLEASDVHARNIERHLVDVLPADQAAVFAEAIKTLSKSAAAALPTMP</sequence>